<dbReference type="CDD" id="cd13585">
    <property type="entry name" value="PBP2_TMBP_like"/>
    <property type="match status" value="1"/>
</dbReference>
<reference key="1">
    <citation type="submission" date="2010-09" db="EMBL/GenBank/DDBJ databases">
        <title>Complete sequence of Caldicellulosiruptor hydrothermalis 108.</title>
        <authorList>
            <consortium name="US DOE Joint Genome Institute"/>
            <person name="Lucas S."/>
            <person name="Copeland A."/>
            <person name="Lapidus A."/>
            <person name="Cheng J.-F."/>
            <person name="Bruce D."/>
            <person name="Goodwin L."/>
            <person name="Pitluck S."/>
            <person name="Davenport K."/>
            <person name="Detter J.C."/>
            <person name="Han C."/>
            <person name="Tapia R."/>
            <person name="Land M."/>
            <person name="Hauser L."/>
            <person name="Chang Y.-J."/>
            <person name="Jeffries C."/>
            <person name="Kyrpides N."/>
            <person name="Ivanova N."/>
            <person name="Mikhailova N."/>
            <person name="Blumer-Schuette S.E."/>
            <person name="Kelly R.M."/>
            <person name="Woyke T."/>
        </authorList>
    </citation>
    <scope>NUCLEOTIDE SEQUENCE</scope>
    <source>
        <strain>108</strain>
    </source>
</reference>
<dbReference type="GO" id="GO:0015768">
    <property type="term" value="P:maltose transport"/>
    <property type="evidence" value="ECO:0007669"/>
    <property type="project" value="TreeGrafter"/>
</dbReference>
<proteinExistence type="inferred from homology"/>
<dbReference type="STRING" id="632292.Calhy_0699"/>
<dbReference type="OrthoDB" id="383712at2"/>
<dbReference type="RefSeq" id="WP_013402637.1">
    <property type="nucleotide sequence ID" value="NC_014652.1"/>
</dbReference>
<dbReference type="HOGENOM" id="CLU_031285_10_1_9"/>
<dbReference type="PANTHER" id="PTHR30061:SF50">
    <property type="entry name" value="MALTOSE_MALTODEXTRIN-BINDING PERIPLASMIC PROTEIN"/>
    <property type="match status" value="1"/>
</dbReference>
<dbReference type="Gene3D" id="3.40.190.10">
    <property type="entry name" value="Periplasmic binding protein-like II"/>
    <property type="match status" value="1"/>
</dbReference>
<comment type="similarity">
    <text evidence="1">Belongs to the bacterial solute-binding protein 1 family.</text>
</comment>
<dbReference type="PANTHER" id="PTHR30061">
    <property type="entry name" value="MALTOSE-BINDING PERIPLASMIC PROTEIN"/>
    <property type="match status" value="1"/>
</dbReference>
<dbReference type="AlphaFoldDB" id="E4QDL9"/>
<dbReference type="eggNOG" id="COG1653">
    <property type="taxonomic scope" value="Bacteria"/>
</dbReference>
<dbReference type="Pfam" id="PF13416">
    <property type="entry name" value="SBP_bac_8"/>
    <property type="match status" value="1"/>
</dbReference>
<evidence type="ECO:0000256" key="3">
    <source>
        <dbReference type="ARBA" id="ARBA00022729"/>
    </source>
</evidence>
<dbReference type="GO" id="GO:0042956">
    <property type="term" value="P:maltodextrin transmembrane transport"/>
    <property type="evidence" value="ECO:0007669"/>
    <property type="project" value="TreeGrafter"/>
</dbReference>
<name>E4QDL9_CALH1</name>
<keyword evidence="3" id="KW-0732">Signal</keyword>
<dbReference type="EMBL" id="CP002219">
    <property type="protein sequence ID" value="ADQ06436.1"/>
    <property type="molecule type" value="Genomic_DNA"/>
</dbReference>
<dbReference type="Proteomes" id="UP000006890">
    <property type="component" value="Chromosome"/>
</dbReference>
<dbReference type="GO" id="GO:0055052">
    <property type="term" value="C:ATP-binding cassette (ABC) transporter complex, substrate-binding subunit-containing"/>
    <property type="evidence" value="ECO:0007669"/>
    <property type="project" value="TreeGrafter"/>
</dbReference>
<dbReference type="KEGG" id="chd:Calhy_0699"/>
<keyword evidence="5" id="KW-1185">Reference proteome</keyword>
<reference evidence="4 5" key="2">
    <citation type="journal article" date="2011" name="J. Bacteriol.">
        <title>Complete genome sequences for the anaerobic, extremely thermophilic plant biomass-degrading bacteria Caldicellulosiruptor hydrothermalis, Caldicellulosiruptor kristjanssonii, Caldicellulosiruptor kronotskyensis, Caldicellulosiruptor owensenis, and Caldicellulosiruptor lactoaceticus.</title>
        <authorList>
            <person name="Blumer-Schuette S.E."/>
            <person name="Ozdemir I."/>
            <person name="Mistry D."/>
            <person name="Lucas S."/>
            <person name="Lapidus A."/>
            <person name="Cheng J.F."/>
            <person name="Goodwin L.A."/>
            <person name="Pitluck S."/>
            <person name="Land M.L."/>
            <person name="Hauser L.J."/>
            <person name="Woyke T."/>
            <person name="Mikhailova N."/>
            <person name="Pati A."/>
            <person name="Kyrpides N.C."/>
            <person name="Ivanova N."/>
            <person name="Detter J.C."/>
            <person name="Walston-Davenport K."/>
            <person name="Han S."/>
            <person name="Adams M.W."/>
            <person name="Kelly R.M."/>
        </authorList>
    </citation>
    <scope>NUCLEOTIDE SEQUENCE [LARGE SCALE GENOMIC DNA]</scope>
    <source>
        <strain evidence="5">DSM 18901 / VKM B-2411 / 108</strain>
    </source>
</reference>
<dbReference type="GO" id="GO:1901982">
    <property type="term" value="F:maltose binding"/>
    <property type="evidence" value="ECO:0007669"/>
    <property type="project" value="TreeGrafter"/>
</dbReference>
<accession>E4QDL9</accession>
<sequence length="454" mass="51424">MRFKKIWKVWVILVVFGITLLLGNAMYLTKASNSQQITLTVQTYHSTDQTTGTGYYLLQQFKQYEKLHPNVKIIHNYVPFGELVKKLIVQAMSKKMPDIVFADNPDVQYLARSGVFKDITNIVKKWGIWNDFTPGSQLAVTYKGKIWALHHDTNNLALWYNKDYFKQAGITVPPKTWGELLEVCKKLKGKLPKNVYPIGFSATNTEEATWQFEPFLWSNGGNLLALDRKESIEALNLWATLVKNGYAPRDVLNWGQGDLTTYFKNKRLVMIIQGCWELTENNLADFKKHGLVYGINFDITYIPVPQKGRKVVVPAGGECFALPSTSKSPKEEVAVDLLKFLYDSKNMAEFCKNTGRIPTRKSAIDIMIKERPDLKVFAEQAKNALPRPAAGGGEKYTQISAITREAIQKVLSGSLGAQKAFSDAAEKIRKLFTSESEYKQWLKEADEALKKVSK</sequence>
<keyword evidence="2" id="KW-0813">Transport</keyword>
<protein>
    <submittedName>
        <fullName evidence="4">Extracellular solute-binding protein family 1</fullName>
    </submittedName>
</protein>
<evidence type="ECO:0000313" key="5">
    <source>
        <dbReference type="Proteomes" id="UP000006890"/>
    </source>
</evidence>
<gene>
    <name evidence="4" type="ordered locus">Calhy_0699</name>
</gene>
<evidence type="ECO:0000256" key="1">
    <source>
        <dbReference type="ARBA" id="ARBA00008520"/>
    </source>
</evidence>
<evidence type="ECO:0000256" key="2">
    <source>
        <dbReference type="ARBA" id="ARBA00022448"/>
    </source>
</evidence>
<dbReference type="SUPFAM" id="SSF53850">
    <property type="entry name" value="Periplasmic binding protein-like II"/>
    <property type="match status" value="1"/>
</dbReference>
<dbReference type="InterPro" id="IPR006059">
    <property type="entry name" value="SBP"/>
</dbReference>
<evidence type="ECO:0000313" key="4">
    <source>
        <dbReference type="EMBL" id="ADQ06436.1"/>
    </source>
</evidence>
<organism evidence="4 5">
    <name type="scientific">Caldicellulosiruptor hydrothermalis (strain DSM 18901 / VKM B-2411 / 108)</name>
    <dbReference type="NCBI Taxonomy" id="632292"/>
    <lineage>
        <taxon>Bacteria</taxon>
        <taxon>Bacillati</taxon>
        <taxon>Bacillota</taxon>
        <taxon>Bacillota incertae sedis</taxon>
        <taxon>Caldicellulosiruptorales</taxon>
        <taxon>Caldicellulosiruptoraceae</taxon>
        <taxon>Caldicellulosiruptor</taxon>
    </lineage>
</organism>